<feature type="compositionally biased region" description="Basic and acidic residues" evidence="5">
    <location>
        <begin position="70"/>
        <end position="82"/>
    </location>
</feature>
<evidence type="ECO:0000256" key="6">
    <source>
        <dbReference type="SAM" id="Phobius"/>
    </source>
</evidence>
<dbReference type="PANTHER" id="PTHR22911:SF6">
    <property type="entry name" value="SOLUTE CARRIER FAMILY 35 MEMBER G1"/>
    <property type="match status" value="1"/>
</dbReference>
<comment type="subcellular location">
    <subcellularLocation>
        <location evidence="1">Membrane</location>
        <topology evidence="1">Multi-pass membrane protein</topology>
    </subcellularLocation>
</comment>
<feature type="transmembrane region" description="Helical" evidence="6">
    <location>
        <begin position="323"/>
        <end position="342"/>
    </location>
</feature>
<feature type="transmembrane region" description="Helical" evidence="6">
    <location>
        <begin position="444"/>
        <end position="468"/>
    </location>
</feature>
<evidence type="ECO:0000259" key="7">
    <source>
        <dbReference type="Pfam" id="PF00892"/>
    </source>
</evidence>
<dbReference type="GO" id="GO:0016020">
    <property type="term" value="C:membrane"/>
    <property type="evidence" value="ECO:0007669"/>
    <property type="project" value="UniProtKB-SubCell"/>
</dbReference>
<feature type="compositionally biased region" description="Polar residues" evidence="5">
    <location>
        <begin position="488"/>
        <end position="497"/>
    </location>
</feature>
<feature type="transmembrane region" description="Helical" evidence="6">
    <location>
        <begin position="392"/>
        <end position="412"/>
    </location>
</feature>
<dbReference type="EMBL" id="CDMZ01002707">
    <property type="protein sequence ID" value="CEM43529.1"/>
    <property type="molecule type" value="Genomic_DNA"/>
</dbReference>
<accession>A0A0G4HHU0</accession>
<evidence type="ECO:0000256" key="1">
    <source>
        <dbReference type="ARBA" id="ARBA00004141"/>
    </source>
</evidence>
<feature type="domain" description="EamA" evidence="7">
    <location>
        <begin position="136"/>
        <end position="291"/>
    </location>
</feature>
<dbReference type="InterPro" id="IPR000620">
    <property type="entry name" value="EamA_dom"/>
</dbReference>
<feature type="transmembrane region" description="Helical" evidence="6">
    <location>
        <begin position="135"/>
        <end position="155"/>
    </location>
</feature>
<evidence type="ECO:0000313" key="8">
    <source>
        <dbReference type="EMBL" id="CEM43529.1"/>
    </source>
</evidence>
<proteinExistence type="predicted"/>
<protein>
    <recommendedName>
        <fullName evidence="7">EamA domain-containing protein</fullName>
    </recommendedName>
</protein>
<feature type="transmembrane region" description="Helical" evidence="6">
    <location>
        <begin position="249"/>
        <end position="268"/>
    </location>
</feature>
<name>A0A0G4HHU0_9ALVE</name>
<reference evidence="8" key="1">
    <citation type="submission" date="2014-11" db="EMBL/GenBank/DDBJ databases">
        <authorList>
            <person name="Otto D Thomas"/>
            <person name="Naeem Raeece"/>
        </authorList>
    </citation>
    <scope>NUCLEOTIDE SEQUENCE</scope>
</reference>
<evidence type="ECO:0000256" key="2">
    <source>
        <dbReference type="ARBA" id="ARBA00022692"/>
    </source>
</evidence>
<dbReference type="Pfam" id="PF00892">
    <property type="entry name" value="EamA"/>
    <property type="match status" value="2"/>
</dbReference>
<dbReference type="SUPFAM" id="SSF103481">
    <property type="entry name" value="Multidrug resistance efflux transporter EmrE"/>
    <property type="match status" value="1"/>
</dbReference>
<dbReference type="InterPro" id="IPR037185">
    <property type="entry name" value="EmrE-like"/>
</dbReference>
<sequence length="528" mass="56304">MSSLPSQRPNSVATEHARDSRGCTNEAVREVREHSPVLPLPHASAEALEDSRGRGDGKARVLQGDEGTSDESRKEVLQDRQKQGTSPLSDLEFGPAESSDSRRIVQSGSVDAEGANCNVDGMKLQKEKFSAMRSILGLLCAALGAISFALLSLFVELTIEHFGNNAILLICARAVVQLIIGVVCFCVERWVRNRWRRSGSSAEKGEEGKDGGLLGPPKDRFFLFSRGALASLSVGCLFFALSQMSMGDVSAIFFSSPFITAFLARVWLKETGHWLYWVAGVVSVVGVLFIARPSFLSNVLFEPLGIPPPVSDAHDVSTVSRPVAAMIVVVGAITASVGFTIVRKIPKVSLIPNVVWISIMSFVFSFVLMLSWKEVRPSLSDLEKIPLLEGWGGAVLIGATGFAGQLLLTLGLQLEKAGPASFTFCLEVVAAFVFQALVMHTPVGIGSVVGGLLVVLAATMLFGIKLWVSRGHAESILTPGSAPLPESSRASTSTPQSAPVFRQPDELASGGSGRGERGGTRREEEGAV</sequence>
<dbReference type="PhylomeDB" id="A0A0G4HHU0"/>
<evidence type="ECO:0000256" key="3">
    <source>
        <dbReference type="ARBA" id="ARBA00022989"/>
    </source>
</evidence>
<dbReference type="AlphaFoldDB" id="A0A0G4HHU0"/>
<gene>
    <name evidence="8" type="ORF">Cvel_27608</name>
</gene>
<feature type="transmembrane region" description="Helical" evidence="6">
    <location>
        <begin position="354"/>
        <end position="372"/>
    </location>
</feature>
<feature type="transmembrane region" description="Helical" evidence="6">
    <location>
        <begin position="275"/>
        <end position="295"/>
    </location>
</feature>
<keyword evidence="3 6" id="KW-1133">Transmembrane helix</keyword>
<feature type="transmembrane region" description="Helical" evidence="6">
    <location>
        <begin position="223"/>
        <end position="243"/>
    </location>
</feature>
<feature type="region of interest" description="Disordered" evidence="5">
    <location>
        <begin position="479"/>
        <end position="528"/>
    </location>
</feature>
<feature type="compositionally biased region" description="Basic and acidic residues" evidence="5">
    <location>
        <begin position="514"/>
        <end position="528"/>
    </location>
</feature>
<feature type="transmembrane region" description="Helical" evidence="6">
    <location>
        <begin position="167"/>
        <end position="187"/>
    </location>
</feature>
<feature type="compositionally biased region" description="Polar residues" evidence="5">
    <location>
        <begin position="1"/>
        <end position="13"/>
    </location>
</feature>
<keyword evidence="2 6" id="KW-0812">Transmembrane</keyword>
<evidence type="ECO:0000256" key="5">
    <source>
        <dbReference type="SAM" id="MobiDB-lite"/>
    </source>
</evidence>
<feature type="region of interest" description="Disordered" evidence="5">
    <location>
        <begin position="1"/>
        <end position="107"/>
    </location>
</feature>
<organism evidence="8">
    <name type="scientific">Chromera velia CCMP2878</name>
    <dbReference type="NCBI Taxonomy" id="1169474"/>
    <lineage>
        <taxon>Eukaryota</taxon>
        <taxon>Sar</taxon>
        <taxon>Alveolata</taxon>
        <taxon>Colpodellida</taxon>
        <taxon>Chromeraceae</taxon>
        <taxon>Chromera</taxon>
    </lineage>
</organism>
<dbReference type="PANTHER" id="PTHR22911">
    <property type="entry name" value="ACYL-MALONYL CONDENSING ENZYME-RELATED"/>
    <property type="match status" value="1"/>
</dbReference>
<dbReference type="VEuPathDB" id="CryptoDB:Cvel_27608"/>
<evidence type="ECO:0000256" key="4">
    <source>
        <dbReference type="ARBA" id="ARBA00023136"/>
    </source>
</evidence>
<keyword evidence="4 6" id="KW-0472">Membrane</keyword>
<feature type="compositionally biased region" description="Basic and acidic residues" evidence="5">
    <location>
        <begin position="49"/>
        <end position="59"/>
    </location>
</feature>
<feature type="domain" description="EamA" evidence="7">
    <location>
        <begin position="325"/>
        <end position="462"/>
    </location>
</feature>
<feature type="transmembrane region" description="Helical" evidence="6">
    <location>
        <begin position="419"/>
        <end position="438"/>
    </location>
</feature>
<feature type="compositionally biased region" description="Basic and acidic residues" evidence="5">
    <location>
        <begin position="15"/>
        <end position="35"/>
    </location>
</feature>